<dbReference type="PROSITE" id="PS50937">
    <property type="entry name" value="HTH_MERR_2"/>
    <property type="match status" value="1"/>
</dbReference>
<evidence type="ECO:0000256" key="5">
    <source>
        <dbReference type="SAM" id="MobiDB-lite"/>
    </source>
</evidence>
<dbReference type="PRINTS" id="PR00040">
    <property type="entry name" value="HTHMERR"/>
</dbReference>
<evidence type="ECO:0000256" key="3">
    <source>
        <dbReference type="ARBA" id="ARBA00023159"/>
    </source>
</evidence>
<dbReference type="PANTHER" id="PTHR30204:SF90">
    <property type="entry name" value="HTH-TYPE TRANSCRIPTIONAL ACTIVATOR MTA"/>
    <property type="match status" value="1"/>
</dbReference>
<dbReference type="Pfam" id="PF07739">
    <property type="entry name" value="TipAS"/>
    <property type="match status" value="1"/>
</dbReference>
<dbReference type="Gene3D" id="1.10.1660.10">
    <property type="match status" value="1"/>
</dbReference>
<evidence type="ECO:0000313" key="7">
    <source>
        <dbReference type="EMBL" id="MDJ1131950.1"/>
    </source>
</evidence>
<dbReference type="RefSeq" id="WP_274044339.1">
    <property type="nucleotide sequence ID" value="NZ_JANCPR020000006.1"/>
</dbReference>
<dbReference type="PROSITE" id="PS00552">
    <property type="entry name" value="HTH_MERR_1"/>
    <property type="match status" value="1"/>
</dbReference>
<dbReference type="InterPro" id="IPR009061">
    <property type="entry name" value="DNA-bd_dom_put_sf"/>
</dbReference>
<dbReference type="Proteomes" id="UP001214441">
    <property type="component" value="Unassembled WGS sequence"/>
</dbReference>
<dbReference type="InterPro" id="IPR036244">
    <property type="entry name" value="TipA-like_antibiotic-bd"/>
</dbReference>
<accession>A0ABT6ZSC4</accession>
<dbReference type="PANTHER" id="PTHR30204">
    <property type="entry name" value="REDOX-CYCLING DRUG-SENSING TRANSCRIPTIONAL ACTIVATOR SOXR"/>
    <property type="match status" value="1"/>
</dbReference>
<evidence type="ECO:0000256" key="1">
    <source>
        <dbReference type="ARBA" id="ARBA00023015"/>
    </source>
</evidence>
<proteinExistence type="predicted"/>
<evidence type="ECO:0000256" key="4">
    <source>
        <dbReference type="ARBA" id="ARBA00023163"/>
    </source>
</evidence>
<sequence>MDLRNRKKEAVVVDEGYAVGQVAGFAGVSVRTLHHYDEIGLLAPSRRTAAAHRRYTDADLDRLQRILFYRELGFPLEEIAALLDDSLGAPPDRRLGEDPHGHLRRQHELLTERIDRLRTMAAAVERAMEARKMGINLTPEEKFEVFGDFDPDAHLEEAERRWGNSGTGESNAFQESRRRTARYTKDDWKAFKEEMDGIHQRIAGLLAAGVPADAPEAMGLAEEHRLFIARTSYACGHGMHVQLGEMYVADERFTATYEAIREGLAVYMRDVIAANAEDATRTGRRV</sequence>
<keyword evidence="2" id="KW-0238">DNA-binding</keyword>
<dbReference type="SUPFAM" id="SSF89082">
    <property type="entry name" value="Antibiotic binding domain of TipA-like multidrug resistance regulators"/>
    <property type="match status" value="1"/>
</dbReference>
<dbReference type="InterPro" id="IPR000551">
    <property type="entry name" value="MerR-type_HTH_dom"/>
</dbReference>
<dbReference type="EMBL" id="JANCPR020000006">
    <property type="protein sequence ID" value="MDJ1131950.1"/>
    <property type="molecule type" value="Genomic_DNA"/>
</dbReference>
<evidence type="ECO:0000259" key="6">
    <source>
        <dbReference type="PROSITE" id="PS50937"/>
    </source>
</evidence>
<evidence type="ECO:0000256" key="2">
    <source>
        <dbReference type="ARBA" id="ARBA00023125"/>
    </source>
</evidence>
<dbReference type="InterPro" id="IPR012925">
    <property type="entry name" value="TipAS_dom"/>
</dbReference>
<name>A0ABT6ZSC4_9ACTN</name>
<feature type="region of interest" description="Disordered" evidence="5">
    <location>
        <begin position="159"/>
        <end position="178"/>
    </location>
</feature>
<dbReference type="CDD" id="cd01106">
    <property type="entry name" value="HTH_TipAL-Mta"/>
    <property type="match status" value="1"/>
</dbReference>
<dbReference type="Pfam" id="PF13411">
    <property type="entry name" value="MerR_1"/>
    <property type="match status" value="1"/>
</dbReference>
<feature type="domain" description="HTH merR-type" evidence="6">
    <location>
        <begin position="16"/>
        <end position="85"/>
    </location>
</feature>
<dbReference type="SMART" id="SM00422">
    <property type="entry name" value="HTH_MERR"/>
    <property type="match status" value="1"/>
</dbReference>
<dbReference type="InterPro" id="IPR047057">
    <property type="entry name" value="MerR_fam"/>
</dbReference>
<organism evidence="7 8">
    <name type="scientific">Streptomyces iconiensis</name>
    <dbReference type="NCBI Taxonomy" id="1384038"/>
    <lineage>
        <taxon>Bacteria</taxon>
        <taxon>Bacillati</taxon>
        <taxon>Actinomycetota</taxon>
        <taxon>Actinomycetes</taxon>
        <taxon>Kitasatosporales</taxon>
        <taxon>Streptomycetaceae</taxon>
        <taxon>Streptomyces</taxon>
    </lineage>
</organism>
<comment type="caution">
    <text evidence="7">The sequence shown here is derived from an EMBL/GenBank/DDBJ whole genome shotgun (WGS) entry which is preliminary data.</text>
</comment>
<protein>
    <submittedName>
        <fullName evidence="7">MerR family transcriptional regulator</fullName>
    </submittedName>
</protein>
<keyword evidence="3" id="KW-0010">Activator</keyword>
<keyword evidence="1" id="KW-0805">Transcription regulation</keyword>
<evidence type="ECO:0000313" key="8">
    <source>
        <dbReference type="Proteomes" id="UP001214441"/>
    </source>
</evidence>
<keyword evidence="8" id="KW-1185">Reference proteome</keyword>
<dbReference type="SUPFAM" id="SSF46955">
    <property type="entry name" value="Putative DNA-binding domain"/>
    <property type="match status" value="1"/>
</dbReference>
<dbReference type="Gene3D" id="1.10.490.50">
    <property type="entry name" value="Antibiotic binding domain of TipA-like multidrug resistance regulators"/>
    <property type="match status" value="1"/>
</dbReference>
<keyword evidence="4" id="KW-0804">Transcription</keyword>
<gene>
    <name evidence="7" type="ORF">NMN56_008295</name>
</gene>
<reference evidence="7 8" key="1">
    <citation type="submission" date="2023-05" db="EMBL/GenBank/DDBJ databases">
        <title>Streptantibioticus silvisoli sp. nov., acidotolerant actinomycetes 1 from pine litter.</title>
        <authorList>
            <person name="Swiecimska M."/>
            <person name="Golinska P."/>
            <person name="Sangal V."/>
            <person name="Wachnowicz B."/>
            <person name="Goodfellow M."/>
        </authorList>
    </citation>
    <scope>NUCLEOTIDE SEQUENCE [LARGE SCALE GENOMIC DNA]</scope>
    <source>
        <strain evidence="7 8">DSM 42109</strain>
    </source>
</reference>